<dbReference type="SUPFAM" id="SSF101790">
    <property type="entry name" value="Aminomethyltransferase beta-barrel domain"/>
    <property type="match status" value="1"/>
</dbReference>
<comment type="catalytic activity">
    <reaction evidence="6 7">
        <text>N(6)-[(R)-S(8)-aminomethyldihydrolipoyl]-L-lysyl-[protein] + (6S)-5,6,7,8-tetrahydrofolate = N(6)-[(R)-dihydrolipoyl]-L-lysyl-[protein] + (6R)-5,10-methylene-5,6,7,8-tetrahydrofolate + NH4(+)</text>
        <dbReference type="Rhea" id="RHEA:16945"/>
        <dbReference type="Rhea" id="RHEA-COMP:10475"/>
        <dbReference type="Rhea" id="RHEA-COMP:10492"/>
        <dbReference type="ChEBI" id="CHEBI:15636"/>
        <dbReference type="ChEBI" id="CHEBI:28938"/>
        <dbReference type="ChEBI" id="CHEBI:57453"/>
        <dbReference type="ChEBI" id="CHEBI:83100"/>
        <dbReference type="ChEBI" id="CHEBI:83143"/>
        <dbReference type="EC" id="2.1.2.10"/>
    </reaction>
</comment>
<comment type="caution">
    <text evidence="10">The sequence shown here is derived from an EMBL/GenBank/DDBJ whole genome shotgun (WGS) entry which is preliminary data.</text>
</comment>
<dbReference type="Gene3D" id="2.40.30.110">
    <property type="entry name" value="Aminomethyltransferase beta-barrel domains"/>
    <property type="match status" value="1"/>
</dbReference>
<dbReference type="PANTHER" id="PTHR43757">
    <property type="entry name" value="AMINOMETHYLTRANSFERASE"/>
    <property type="match status" value="1"/>
</dbReference>
<evidence type="ECO:0000259" key="9">
    <source>
        <dbReference type="Pfam" id="PF08669"/>
    </source>
</evidence>
<keyword evidence="4 7" id="KW-0808">Transferase</keyword>
<dbReference type="Gene3D" id="3.30.70.1400">
    <property type="entry name" value="Aminomethyltransferase beta-barrel domains"/>
    <property type="match status" value="1"/>
</dbReference>
<evidence type="ECO:0000313" key="10">
    <source>
        <dbReference type="EMBL" id="GAA5199488.1"/>
    </source>
</evidence>
<organism evidence="10 11">
    <name type="scientific">Rugosimonospora acidiphila</name>
    <dbReference type="NCBI Taxonomy" id="556531"/>
    <lineage>
        <taxon>Bacteria</taxon>
        <taxon>Bacillati</taxon>
        <taxon>Actinomycetota</taxon>
        <taxon>Actinomycetes</taxon>
        <taxon>Micromonosporales</taxon>
        <taxon>Micromonosporaceae</taxon>
        <taxon>Rugosimonospora</taxon>
    </lineage>
</organism>
<dbReference type="EC" id="2.1.2.10" evidence="2 7"/>
<dbReference type="HAMAP" id="MF_00259">
    <property type="entry name" value="GcvT"/>
    <property type="match status" value="1"/>
</dbReference>
<sequence>MVVPNVRETPLASEHARLGATFTTFAGWRMPLRYVSDLREHEAVRTAAGLFDLSHMGQIEITGPDAARFLDHALVLDASAMPVDRARYTLICTASGGMLDDLVVYHTGEDQFLIVANAANVATVSAELDARIAGFDARTRDVSDRYALISLQGPRAAEILAEHTPADLNGLRYYSAVASRVAGREALLARTGYTGELGFEIYVAPDDATAVWADLLRSGESAGVQPVGLAARDTLRLEAGMPLYGNELTVDVTPLHAGLGWAVPADKAADYVGRKALEEYRQSGTPSVLVGLEGTGRRAARAGNPVVDPESGAAVGRVTSGVLSPTLGHPIAMAYVPPALAEPGTPVDVDVRGSMLRMTVVAKPFYRRADARRQIAPA</sequence>
<dbReference type="EMBL" id="BAABJQ010000037">
    <property type="protein sequence ID" value="GAA5199488.1"/>
    <property type="molecule type" value="Genomic_DNA"/>
</dbReference>
<evidence type="ECO:0000256" key="1">
    <source>
        <dbReference type="ARBA" id="ARBA00008609"/>
    </source>
</evidence>
<dbReference type="Proteomes" id="UP001501570">
    <property type="component" value="Unassembled WGS sequence"/>
</dbReference>
<dbReference type="RefSeq" id="WP_345637999.1">
    <property type="nucleotide sequence ID" value="NZ_BAABJQ010000037.1"/>
</dbReference>
<keyword evidence="3 7" id="KW-0032">Aminotransferase</keyword>
<dbReference type="PIRSF" id="PIRSF006487">
    <property type="entry name" value="GcvT"/>
    <property type="match status" value="1"/>
</dbReference>
<comment type="subunit">
    <text evidence="7">The glycine cleavage system is composed of four proteins: P, T, L and H.</text>
</comment>
<accession>A0ABP9SQY0</accession>
<dbReference type="InterPro" id="IPR022903">
    <property type="entry name" value="GcvT_bac"/>
</dbReference>
<evidence type="ECO:0000256" key="4">
    <source>
        <dbReference type="ARBA" id="ARBA00022679"/>
    </source>
</evidence>
<dbReference type="Gene3D" id="4.10.1250.10">
    <property type="entry name" value="Aminomethyltransferase fragment"/>
    <property type="match status" value="1"/>
</dbReference>
<dbReference type="Pfam" id="PF01571">
    <property type="entry name" value="GCV_T"/>
    <property type="match status" value="1"/>
</dbReference>
<dbReference type="InterPro" id="IPR006223">
    <property type="entry name" value="GcvT"/>
</dbReference>
<evidence type="ECO:0000256" key="2">
    <source>
        <dbReference type="ARBA" id="ARBA00012616"/>
    </source>
</evidence>
<name>A0ABP9SQY0_9ACTN</name>
<feature type="domain" description="Aminomethyltransferase C-terminal" evidence="9">
    <location>
        <begin position="289"/>
        <end position="366"/>
    </location>
</feature>
<feature type="domain" description="GCVT N-terminal" evidence="8">
    <location>
        <begin position="13"/>
        <end position="267"/>
    </location>
</feature>
<comment type="function">
    <text evidence="7">The glycine cleavage system catalyzes the degradation of glycine.</text>
</comment>
<dbReference type="NCBIfam" id="NF001567">
    <property type="entry name" value="PRK00389.1"/>
    <property type="match status" value="1"/>
</dbReference>
<dbReference type="NCBIfam" id="TIGR00528">
    <property type="entry name" value="gcvT"/>
    <property type="match status" value="1"/>
</dbReference>
<dbReference type="InterPro" id="IPR027266">
    <property type="entry name" value="TrmE/GcvT-like"/>
</dbReference>
<comment type="similarity">
    <text evidence="1 7">Belongs to the GcvT family.</text>
</comment>
<dbReference type="InterPro" id="IPR013977">
    <property type="entry name" value="GcvT_C"/>
</dbReference>
<dbReference type="Gene3D" id="3.30.1360.120">
    <property type="entry name" value="Probable tRNA modification gtpase trme, domain 1"/>
    <property type="match status" value="1"/>
</dbReference>
<reference evidence="11" key="1">
    <citation type="journal article" date="2019" name="Int. J. Syst. Evol. Microbiol.">
        <title>The Global Catalogue of Microorganisms (GCM) 10K type strain sequencing project: providing services to taxonomists for standard genome sequencing and annotation.</title>
        <authorList>
            <consortium name="The Broad Institute Genomics Platform"/>
            <consortium name="The Broad Institute Genome Sequencing Center for Infectious Disease"/>
            <person name="Wu L."/>
            <person name="Ma J."/>
        </authorList>
    </citation>
    <scope>NUCLEOTIDE SEQUENCE [LARGE SCALE GENOMIC DNA]</scope>
    <source>
        <strain evidence="11">JCM 18304</strain>
    </source>
</reference>
<dbReference type="InterPro" id="IPR006222">
    <property type="entry name" value="GCVT_N"/>
</dbReference>
<gene>
    <name evidence="7 10" type="primary">gcvT</name>
    <name evidence="10" type="ORF">GCM10023322_75240</name>
</gene>
<keyword evidence="11" id="KW-1185">Reference proteome</keyword>
<evidence type="ECO:0000256" key="7">
    <source>
        <dbReference type="HAMAP-Rule" id="MF_00259"/>
    </source>
</evidence>
<evidence type="ECO:0000256" key="3">
    <source>
        <dbReference type="ARBA" id="ARBA00022576"/>
    </source>
</evidence>
<evidence type="ECO:0000259" key="8">
    <source>
        <dbReference type="Pfam" id="PF01571"/>
    </source>
</evidence>
<evidence type="ECO:0000313" key="11">
    <source>
        <dbReference type="Proteomes" id="UP001501570"/>
    </source>
</evidence>
<evidence type="ECO:0000256" key="5">
    <source>
        <dbReference type="ARBA" id="ARBA00031395"/>
    </source>
</evidence>
<proteinExistence type="inferred from homology"/>
<dbReference type="Pfam" id="PF08669">
    <property type="entry name" value="GCV_T_C"/>
    <property type="match status" value="1"/>
</dbReference>
<dbReference type="SUPFAM" id="SSF103025">
    <property type="entry name" value="Folate-binding domain"/>
    <property type="match status" value="1"/>
</dbReference>
<dbReference type="PANTHER" id="PTHR43757:SF2">
    <property type="entry name" value="AMINOMETHYLTRANSFERASE, MITOCHONDRIAL"/>
    <property type="match status" value="1"/>
</dbReference>
<evidence type="ECO:0000256" key="6">
    <source>
        <dbReference type="ARBA" id="ARBA00047665"/>
    </source>
</evidence>
<dbReference type="InterPro" id="IPR029043">
    <property type="entry name" value="GcvT/YgfZ_C"/>
</dbReference>
<dbReference type="InterPro" id="IPR028896">
    <property type="entry name" value="GcvT/YgfZ/DmdA"/>
</dbReference>
<protein>
    <recommendedName>
        <fullName evidence="2 7">Aminomethyltransferase</fullName>
        <ecNumber evidence="2 7">2.1.2.10</ecNumber>
    </recommendedName>
    <alternativeName>
        <fullName evidence="5 7">Glycine cleavage system T protein</fullName>
    </alternativeName>
</protein>